<dbReference type="PANTHER" id="PTHR43069">
    <property type="entry name" value="FUMARYLACETOACETASE"/>
    <property type="match status" value="1"/>
</dbReference>
<comment type="catalytic activity">
    <reaction evidence="13">
        <text>4-fumarylacetoacetate + H2O = acetoacetate + fumarate + H(+)</text>
        <dbReference type="Rhea" id="RHEA:10244"/>
        <dbReference type="ChEBI" id="CHEBI:13705"/>
        <dbReference type="ChEBI" id="CHEBI:15377"/>
        <dbReference type="ChEBI" id="CHEBI:15378"/>
        <dbReference type="ChEBI" id="CHEBI:18034"/>
        <dbReference type="ChEBI" id="CHEBI:29806"/>
        <dbReference type="EC" id="3.7.1.2"/>
    </reaction>
</comment>
<keyword evidence="8 13" id="KW-0828">Tyrosine catabolism</keyword>
<keyword evidence="9 13" id="KW-0585">Phenylalanine catabolism</keyword>
<evidence type="ECO:0000259" key="15">
    <source>
        <dbReference type="Pfam" id="PF09298"/>
    </source>
</evidence>
<dbReference type="AlphaFoldDB" id="A0AAN6ERU8"/>
<dbReference type="Proteomes" id="UP001161757">
    <property type="component" value="Unassembled WGS sequence"/>
</dbReference>
<evidence type="ECO:0000259" key="14">
    <source>
        <dbReference type="Pfam" id="PF01557"/>
    </source>
</evidence>
<feature type="binding site" evidence="12">
    <location>
        <position position="199"/>
    </location>
    <ligand>
        <name>Ca(2+)</name>
        <dbReference type="ChEBI" id="CHEBI:29108"/>
    </ligand>
</feature>
<dbReference type="Pfam" id="PF01557">
    <property type="entry name" value="FAA_hydrolase"/>
    <property type="match status" value="1"/>
</dbReference>
<feature type="domain" description="Fumarylacetoacetase-like C-terminal" evidence="14">
    <location>
        <begin position="130"/>
        <end position="392"/>
    </location>
</feature>
<dbReference type="PANTHER" id="PTHR43069:SF5">
    <property type="entry name" value="FUMARYLACETOACETASE"/>
    <property type="match status" value="1"/>
</dbReference>
<dbReference type="GO" id="GO:1902000">
    <property type="term" value="P:homogentisate catabolic process"/>
    <property type="evidence" value="ECO:0007669"/>
    <property type="project" value="TreeGrafter"/>
</dbReference>
<feature type="binding site" evidence="11">
    <location>
        <position position="348"/>
    </location>
    <ligand>
        <name>substrate</name>
    </ligand>
</feature>
<evidence type="ECO:0000256" key="9">
    <source>
        <dbReference type="ARBA" id="ARBA00023232"/>
    </source>
</evidence>
<comment type="caution">
    <text evidence="16">The sequence shown here is derived from an EMBL/GenBank/DDBJ whole genome shotgun (WGS) entry which is preliminary data.</text>
</comment>
<comment type="similarity">
    <text evidence="2 13">Belongs to the FAH family.</text>
</comment>
<feature type="active site" description="Proton acceptor" evidence="10">
    <location>
        <position position="132"/>
    </location>
</feature>
<feature type="binding site" evidence="11">
    <location>
        <position position="240"/>
    </location>
    <ligand>
        <name>substrate</name>
    </ligand>
</feature>
<evidence type="ECO:0000256" key="1">
    <source>
        <dbReference type="ARBA" id="ARBA00004782"/>
    </source>
</evidence>
<keyword evidence="6 12" id="KW-0106">Calcium</keyword>
<dbReference type="InterPro" id="IPR036663">
    <property type="entry name" value="Fumarylacetoacetase_C_sf"/>
</dbReference>
<evidence type="ECO:0000256" key="2">
    <source>
        <dbReference type="ARBA" id="ARBA00010211"/>
    </source>
</evidence>
<dbReference type="Gene3D" id="2.30.30.230">
    <property type="entry name" value="Fumarylacetoacetase, N-terminal domain"/>
    <property type="match status" value="1"/>
</dbReference>
<feature type="binding site" evidence="12">
    <location>
        <position position="201"/>
    </location>
    <ligand>
        <name>Ca(2+)</name>
        <dbReference type="ChEBI" id="CHEBI:29108"/>
    </ligand>
</feature>
<evidence type="ECO:0000256" key="5">
    <source>
        <dbReference type="ARBA" id="ARBA00022801"/>
    </source>
</evidence>
<feature type="binding site" evidence="12">
    <location>
        <position position="253"/>
    </location>
    <ligand>
        <name>Mg(2+)</name>
        <dbReference type="ChEBI" id="CHEBI:18420"/>
    </ligand>
</feature>
<evidence type="ECO:0000256" key="6">
    <source>
        <dbReference type="ARBA" id="ARBA00022837"/>
    </source>
</evidence>
<dbReference type="Pfam" id="PF09298">
    <property type="entry name" value="FAA_hydrolase_N"/>
    <property type="match status" value="1"/>
</dbReference>
<dbReference type="GO" id="GO:0004334">
    <property type="term" value="F:fumarylacetoacetase activity"/>
    <property type="evidence" value="ECO:0007669"/>
    <property type="project" value="UniProtKB-UniRule"/>
</dbReference>
<proteinExistence type="inferred from homology"/>
<dbReference type="InterPro" id="IPR011234">
    <property type="entry name" value="Fumarylacetoacetase-like_C"/>
</dbReference>
<organism evidence="16 17">
    <name type="scientific">Exophiala dermatitidis</name>
    <name type="common">Black yeast-like fungus</name>
    <name type="synonym">Wangiella dermatitidis</name>
    <dbReference type="NCBI Taxonomy" id="5970"/>
    <lineage>
        <taxon>Eukaryota</taxon>
        <taxon>Fungi</taxon>
        <taxon>Dikarya</taxon>
        <taxon>Ascomycota</taxon>
        <taxon>Pezizomycotina</taxon>
        <taxon>Eurotiomycetes</taxon>
        <taxon>Chaetothyriomycetidae</taxon>
        <taxon>Chaetothyriales</taxon>
        <taxon>Herpotrichiellaceae</taxon>
        <taxon>Exophiala</taxon>
    </lineage>
</organism>
<feature type="binding site" evidence="12">
    <location>
        <position position="233"/>
    </location>
    <ligand>
        <name>Mg(2+)</name>
        <dbReference type="ChEBI" id="CHEBI:18420"/>
    </ligand>
</feature>
<keyword evidence="4 12" id="KW-0479">Metal-binding</keyword>
<evidence type="ECO:0000256" key="10">
    <source>
        <dbReference type="PIRSR" id="PIRSR605959-1"/>
    </source>
</evidence>
<evidence type="ECO:0000313" key="16">
    <source>
        <dbReference type="EMBL" id="KAJ8990485.1"/>
    </source>
</evidence>
<evidence type="ECO:0000313" key="17">
    <source>
        <dbReference type="Proteomes" id="UP001161757"/>
    </source>
</evidence>
<dbReference type="EMBL" id="JAJGCB010000010">
    <property type="protein sequence ID" value="KAJ8990485.1"/>
    <property type="molecule type" value="Genomic_DNA"/>
</dbReference>
<comment type="pathway">
    <text evidence="1 13">Amino-acid degradation; L-phenylalanine degradation; acetoacetate and fumarate from L-phenylalanine: step 6/6.</text>
</comment>
<evidence type="ECO:0000256" key="12">
    <source>
        <dbReference type="PIRSR" id="PIRSR605959-3"/>
    </source>
</evidence>
<dbReference type="GO" id="GO:0006559">
    <property type="term" value="P:L-phenylalanine catabolic process"/>
    <property type="evidence" value="ECO:0007669"/>
    <property type="project" value="UniProtKB-UniRule"/>
</dbReference>
<dbReference type="InterPro" id="IPR015377">
    <property type="entry name" value="Fumarylacetoacetase_N"/>
</dbReference>
<evidence type="ECO:0000256" key="3">
    <source>
        <dbReference type="ARBA" id="ARBA00012094"/>
    </source>
</evidence>
<dbReference type="GO" id="GO:0006572">
    <property type="term" value="P:L-tyrosine catabolic process"/>
    <property type="evidence" value="ECO:0007669"/>
    <property type="project" value="UniProtKB-UniRule"/>
</dbReference>
<evidence type="ECO:0000256" key="8">
    <source>
        <dbReference type="ARBA" id="ARBA00022878"/>
    </source>
</evidence>
<dbReference type="GO" id="GO:0046872">
    <property type="term" value="F:metal ion binding"/>
    <property type="evidence" value="ECO:0007669"/>
    <property type="project" value="UniProtKB-UniRule"/>
</dbReference>
<dbReference type="SUPFAM" id="SSF63433">
    <property type="entry name" value="Fumarylacetoacetate hydrolase, FAH, N-terminal domain"/>
    <property type="match status" value="1"/>
</dbReference>
<dbReference type="InterPro" id="IPR005959">
    <property type="entry name" value="Fumarylacetoacetase"/>
</dbReference>
<evidence type="ECO:0000256" key="11">
    <source>
        <dbReference type="PIRSR" id="PIRSR605959-2"/>
    </source>
</evidence>
<comment type="cofactor">
    <cofactor evidence="13">
        <name>Mg(2+)</name>
        <dbReference type="ChEBI" id="CHEBI:18420"/>
    </cofactor>
    <cofactor evidence="13">
        <name>Ca(2+)</name>
        <dbReference type="ChEBI" id="CHEBI:29108"/>
    </cofactor>
</comment>
<feature type="binding site" evidence="12">
    <location>
        <position position="257"/>
    </location>
    <ligand>
        <name>Mg(2+)</name>
        <dbReference type="ChEBI" id="CHEBI:18420"/>
    </ligand>
</feature>
<sequence>MATSTYASHFSDSNIPFGIASSERHPEPQVVTRLADSVLFLADLEAHGLFSSIQELPKNVFKRSELNAFAALGRSISKAVRHTIQNAIRSRGVESFPRTSVEDVAAVTMHLPIHVSDFAGKHGWLRHQKTDHVKNAGRIMIDDERPPPAFFNLPIVYQGRASSVVVSGTPIERPMGQFRDKTTAGTPVIFGASRQMDYELEFAAIVGKPLPMRQRLKASDADEHIFGFVVLNDWSARDIQAFEMVPLGPANGKNLGTTISPWVVTLDALEPHRLPTPPRTLPVPPHLDDTGHGAYDVRMQVEIVAGDSATVTGVSQVQSLYWVVRQMGAHIASAGSALRTGDVLGTGTVSGTEQGTHGCLLEATRGGATAVHLENGSTRTYLQDGDMVRMTAVAGGNDSGVGWGDCTGVLLPAKPFI</sequence>
<keyword evidence="5 13" id="KW-0378">Hydrolase</keyword>
<accession>A0AAN6ERU8</accession>
<evidence type="ECO:0000256" key="4">
    <source>
        <dbReference type="ARBA" id="ARBA00022723"/>
    </source>
</evidence>
<protein>
    <recommendedName>
        <fullName evidence="3 13">Fumarylacetoacetase</fullName>
        <ecNumber evidence="3 13">3.7.1.2</ecNumber>
    </recommendedName>
    <alternativeName>
        <fullName evidence="13">Fumarylacetoacetate hydrolase</fullName>
    </alternativeName>
</protein>
<dbReference type="InterPro" id="IPR036462">
    <property type="entry name" value="Fumarylacetoacetase_N_sf"/>
</dbReference>
<dbReference type="EC" id="3.7.1.2" evidence="3 13"/>
<name>A0AAN6ERU8_EXODE</name>
<reference evidence="16" key="1">
    <citation type="submission" date="2023-01" db="EMBL/GenBank/DDBJ databases">
        <title>Exophiala dermititidis isolated from Cystic Fibrosis Patient.</title>
        <authorList>
            <person name="Kurbessoian T."/>
            <person name="Crocker A."/>
            <person name="Murante D."/>
            <person name="Hogan D.A."/>
            <person name="Stajich J.E."/>
        </authorList>
    </citation>
    <scope>NUCLEOTIDE SEQUENCE</scope>
    <source>
        <strain evidence="16">Ex8</strain>
    </source>
</reference>
<dbReference type="SUPFAM" id="SSF56529">
    <property type="entry name" value="FAH"/>
    <property type="match status" value="1"/>
</dbReference>
<evidence type="ECO:0000256" key="7">
    <source>
        <dbReference type="ARBA" id="ARBA00022842"/>
    </source>
</evidence>
<dbReference type="Gene3D" id="3.90.850.10">
    <property type="entry name" value="Fumarylacetoacetase-like, C-terminal domain"/>
    <property type="match status" value="1"/>
</dbReference>
<gene>
    <name evidence="16" type="ORF">HRR80_005271</name>
</gene>
<evidence type="ECO:0000256" key="13">
    <source>
        <dbReference type="RuleBase" id="RU366008"/>
    </source>
</evidence>
<feature type="domain" description="Fumarylacetoacetase N-terminal" evidence="15">
    <location>
        <begin position="14"/>
        <end position="112"/>
    </location>
</feature>
<keyword evidence="7 12" id="KW-0460">Magnesium</keyword>